<dbReference type="RefSeq" id="WP_118257229.1">
    <property type="nucleotide sequence ID" value="NZ_QRKN01000001.1"/>
</dbReference>
<comment type="caution">
    <text evidence="1">The sequence shown here is derived from an EMBL/GenBank/DDBJ whole genome shotgun (WGS) entry which is preliminary data.</text>
</comment>
<evidence type="ECO:0000313" key="2">
    <source>
        <dbReference type="Proteomes" id="UP000285865"/>
    </source>
</evidence>
<sequence length="68" mass="7398">MEIRVIDCDAIVGFVDYGTIDSEKNGGYSTKMRCKKCGAAWLAENYVTGHDTCPKCGATGKKYVISVE</sequence>
<protein>
    <submittedName>
        <fullName evidence="1">Uncharacterized protein</fullName>
    </submittedName>
</protein>
<gene>
    <name evidence="1" type="ORF">DW172_03460</name>
</gene>
<dbReference type="Proteomes" id="UP000285865">
    <property type="component" value="Unassembled WGS sequence"/>
</dbReference>
<reference evidence="1 2" key="1">
    <citation type="submission" date="2018-08" db="EMBL/GenBank/DDBJ databases">
        <title>A genome reference for cultivated species of the human gut microbiota.</title>
        <authorList>
            <person name="Zou Y."/>
            <person name="Xue W."/>
            <person name="Luo G."/>
        </authorList>
    </citation>
    <scope>NUCLEOTIDE SEQUENCE [LARGE SCALE GENOMIC DNA]</scope>
    <source>
        <strain evidence="1 2">AM16-11</strain>
    </source>
</reference>
<evidence type="ECO:0000313" key="1">
    <source>
        <dbReference type="EMBL" id="RHI25753.1"/>
    </source>
</evidence>
<accession>A0A414ZR62</accession>
<proteinExistence type="predicted"/>
<name>A0A414ZR62_9FIRM</name>
<organism evidence="1 2">
    <name type="scientific">Agathobacter rectalis</name>
    <dbReference type="NCBI Taxonomy" id="39491"/>
    <lineage>
        <taxon>Bacteria</taxon>
        <taxon>Bacillati</taxon>
        <taxon>Bacillota</taxon>
        <taxon>Clostridia</taxon>
        <taxon>Lachnospirales</taxon>
        <taxon>Lachnospiraceae</taxon>
        <taxon>Agathobacter</taxon>
    </lineage>
</organism>
<dbReference type="EMBL" id="QRKN01000001">
    <property type="protein sequence ID" value="RHI25753.1"/>
    <property type="molecule type" value="Genomic_DNA"/>
</dbReference>
<dbReference type="AlphaFoldDB" id="A0A414ZR62"/>